<accession>A0A839YV06</accession>
<feature type="chain" id="PRO_5032486472" description="NIPSNAP domain-containing protein" evidence="1">
    <location>
        <begin position="23"/>
        <end position="152"/>
    </location>
</feature>
<keyword evidence="1" id="KW-0732">Signal</keyword>
<name>A0A839YV06_9SPHN</name>
<reference evidence="2 3" key="1">
    <citation type="submission" date="2020-08" db="EMBL/GenBank/DDBJ databases">
        <title>Genomic Encyclopedia of Type Strains, Phase IV (KMG-IV): sequencing the most valuable type-strain genomes for metagenomic binning, comparative biology and taxonomic classification.</title>
        <authorList>
            <person name="Goeker M."/>
        </authorList>
    </citation>
    <scope>NUCLEOTIDE SEQUENCE [LARGE SCALE GENOMIC DNA]</scope>
    <source>
        <strain evidence="2 3">DSM 24194</strain>
    </source>
</reference>
<protein>
    <recommendedName>
        <fullName evidence="4">NIPSNAP domain-containing protein</fullName>
    </recommendedName>
</protein>
<organism evidence="2 3">
    <name type="scientific">Sphingomicrobium lutaoense</name>
    <dbReference type="NCBI Taxonomy" id="515949"/>
    <lineage>
        <taxon>Bacteria</taxon>
        <taxon>Pseudomonadati</taxon>
        <taxon>Pseudomonadota</taxon>
        <taxon>Alphaproteobacteria</taxon>
        <taxon>Sphingomonadales</taxon>
        <taxon>Sphingomonadaceae</taxon>
        <taxon>Sphingomicrobium</taxon>
    </lineage>
</organism>
<keyword evidence="3" id="KW-1185">Reference proteome</keyword>
<dbReference type="RefSeq" id="WP_183932389.1">
    <property type="nucleotide sequence ID" value="NZ_JACICF010000001.1"/>
</dbReference>
<dbReference type="EMBL" id="JACICF010000001">
    <property type="protein sequence ID" value="MBB3763059.1"/>
    <property type="molecule type" value="Genomic_DNA"/>
</dbReference>
<evidence type="ECO:0008006" key="4">
    <source>
        <dbReference type="Google" id="ProtNLM"/>
    </source>
</evidence>
<comment type="caution">
    <text evidence="2">The sequence shown here is derived from an EMBL/GenBank/DDBJ whole genome shotgun (WGS) entry which is preliminary data.</text>
</comment>
<feature type="signal peptide" evidence="1">
    <location>
        <begin position="1"/>
        <end position="22"/>
    </location>
</feature>
<proteinExistence type="predicted"/>
<dbReference type="Proteomes" id="UP000578569">
    <property type="component" value="Unassembled WGS sequence"/>
</dbReference>
<sequence length="152" mass="16735">MMKAYVLAAACAALCVPALPIAAQGQQAVQPERIDSHGWAMVEYIKLKPGTGQRAEEIIRDYFLKADNMVDASSGIHGLHMMTGEWDMIYVFPLKEGVSDLTWRRSPEQIAWMGKMAEIAGGMDKAAAILEEWDGLVAHRERALGYMPASPD</sequence>
<gene>
    <name evidence="2" type="ORF">FHS50_000082</name>
</gene>
<evidence type="ECO:0000313" key="2">
    <source>
        <dbReference type="EMBL" id="MBB3763059.1"/>
    </source>
</evidence>
<evidence type="ECO:0000313" key="3">
    <source>
        <dbReference type="Proteomes" id="UP000578569"/>
    </source>
</evidence>
<dbReference type="AlphaFoldDB" id="A0A839YV06"/>
<evidence type="ECO:0000256" key="1">
    <source>
        <dbReference type="SAM" id="SignalP"/>
    </source>
</evidence>